<dbReference type="InterPro" id="IPR045307">
    <property type="entry name" value="ADCK1_dom"/>
</dbReference>
<proteinExistence type="inferred from homology"/>
<evidence type="ECO:0000313" key="5">
    <source>
        <dbReference type="RefSeq" id="XP_015591315.1"/>
    </source>
</evidence>
<dbReference type="RefSeq" id="XP_015591315.1">
    <property type="nucleotide sequence ID" value="XM_015735829.2"/>
</dbReference>
<protein>
    <submittedName>
        <fullName evidence="4 5">Uncharacterized aarF domain-containing protein kinase 5 isoform X1</fullName>
    </submittedName>
</protein>
<accession>A0AAJ7BPS6</accession>
<dbReference type="Proteomes" id="UP000694920">
    <property type="component" value="Unplaced"/>
</dbReference>
<keyword evidence="4 5" id="KW-0418">Kinase</keyword>
<name>A0AAJ7BPS6_CEPCN</name>
<dbReference type="GO" id="GO:0016301">
    <property type="term" value="F:kinase activity"/>
    <property type="evidence" value="ECO:0007669"/>
    <property type="project" value="UniProtKB-KW"/>
</dbReference>
<evidence type="ECO:0000313" key="4">
    <source>
        <dbReference type="RefSeq" id="XP_015591314.1"/>
    </source>
</evidence>
<dbReference type="AlphaFoldDB" id="A0AAJ7BPS6"/>
<dbReference type="Pfam" id="PF03109">
    <property type="entry name" value="ABC1"/>
    <property type="match status" value="1"/>
</dbReference>
<dbReference type="KEGG" id="ccin:107265911"/>
<dbReference type="PANTHER" id="PTHR43173:SF28">
    <property type="entry name" value="AARF DOMAIN CONTAINING KINASE 5"/>
    <property type="match status" value="1"/>
</dbReference>
<evidence type="ECO:0000259" key="2">
    <source>
        <dbReference type="Pfam" id="PF03109"/>
    </source>
</evidence>
<dbReference type="PANTHER" id="PTHR43173">
    <property type="entry name" value="ABC1 FAMILY PROTEIN"/>
    <property type="match status" value="1"/>
</dbReference>
<dbReference type="CTD" id="203054"/>
<sequence length="510" mass="58504">MSLTRTLKIVGGGIGVFYGSYVLAPPEEKKCLSSITGSSIRFVRSFKIGLTISMDYLIAPIFGHEYPTIHQRAAERIVDGCLANGGLYIKLGQGLAAMNHILPKEYIDTLTILQDKCLKHGADELEKIFLQDFGSKPEQVFLKIEPEPVAAASIAQVFKAVTTNGENVAIKVQYIDLQDRFSADIKTVDFLLKIISIMHPKFNFHWVLDEMRDTLVQELDFENEGRNSEKCARDLQSYSYAYVPKVHWDCTSKRVLTTEWIDGIKINNVKELKRQQLSLAEVDKKLFTIMAQQIFHSGFVHADPHPGNILVRKVTDNTAQIVLLDHGLYEEVPEHTRHTLCNYWESIVLRDNKRLKYYARQLNVDDYILFGEMLTQTPMSVFGLTTIPPGLSADEYMKKQAQERFDKVMVTLRAMPKSILLVIRNLNTVRAIAREHGDPIDRYRLMARMAVLGKHKLAQHTLWKRLIGKVSRVRFEIQLWSQSFSLWLFGCYLRFLKLLGFKVDIVMNQF</sequence>
<comment type="similarity">
    <text evidence="1">Belongs to the protein kinase superfamily. ADCK protein kinase family.</text>
</comment>
<dbReference type="GeneID" id="107265911"/>
<feature type="domain" description="ABC1 atypical kinase-like" evidence="2">
    <location>
        <begin position="113"/>
        <end position="356"/>
    </location>
</feature>
<dbReference type="InterPro" id="IPR051130">
    <property type="entry name" value="Mito_struct-func_regulator"/>
</dbReference>
<reference evidence="4 5" key="1">
    <citation type="submission" date="2025-04" db="UniProtKB">
        <authorList>
            <consortium name="RefSeq"/>
        </authorList>
    </citation>
    <scope>IDENTIFICATION</scope>
</reference>
<keyword evidence="4 5" id="KW-0808">Transferase</keyword>
<dbReference type="InterPro" id="IPR004147">
    <property type="entry name" value="ABC1_dom"/>
</dbReference>
<gene>
    <name evidence="4 5" type="primary">LOC107265911</name>
</gene>
<keyword evidence="3" id="KW-1185">Reference proteome</keyword>
<dbReference type="InterPro" id="IPR011009">
    <property type="entry name" value="Kinase-like_dom_sf"/>
</dbReference>
<dbReference type="RefSeq" id="XP_015591314.1">
    <property type="nucleotide sequence ID" value="XM_015735828.2"/>
</dbReference>
<dbReference type="SUPFAM" id="SSF56112">
    <property type="entry name" value="Protein kinase-like (PK-like)"/>
    <property type="match status" value="1"/>
</dbReference>
<evidence type="ECO:0000256" key="1">
    <source>
        <dbReference type="ARBA" id="ARBA00009670"/>
    </source>
</evidence>
<dbReference type="CDD" id="cd13969">
    <property type="entry name" value="ADCK1-like"/>
    <property type="match status" value="1"/>
</dbReference>
<organism evidence="3 4">
    <name type="scientific">Cephus cinctus</name>
    <name type="common">Wheat stem sawfly</name>
    <dbReference type="NCBI Taxonomy" id="211228"/>
    <lineage>
        <taxon>Eukaryota</taxon>
        <taxon>Metazoa</taxon>
        <taxon>Ecdysozoa</taxon>
        <taxon>Arthropoda</taxon>
        <taxon>Hexapoda</taxon>
        <taxon>Insecta</taxon>
        <taxon>Pterygota</taxon>
        <taxon>Neoptera</taxon>
        <taxon>Endopterygota</taxon>
        <taxon>Hymenoptera</taxon>
        <taxon>Cephoidea</taxon>
        <taxon>Cephidae</taxon>
        <taxon>Cephus</taxon>
    </lineage>
</organism>
<evidence type="ECO:0000313" key="3">
    <source>
        <dbReference type="Proteomes" id="UP000694920"/>
    </source>
</evidence>